<evidence type="ECO:0000259" key="1">
    <source>
        <dbReference type="Pfam" id="PF01883"/>
    </source>
</evidence>
<accession>A0A497XU03</accession>
<evidence type="ECO:0000313" key="2">
    <source>
        <dbReference type="EMBL" id="RLJ70403.1"/>
    </source>
</evidence>
<dbReference type="InterPro" id="IPR002744">
    <property type="entry name" value="MIP18-like"/>
</dbReference>
<feature type="domain" description="MIP18 family-like" evidence="1">
    <location>
        <begin position="2"/>
        <end position="71"/>
    </location>
</feature>
<gene>
    <name evidence="2" type="ORF">BCF55_0675</name>
</gene>
<sequence length="78" mass="8934">MEEVREALREVIDPHTGMNLVDMGVVQHIQTEGEWVYVSLRPTSPFCPITDYLVNAVREKLRGLGFKSIEVELEDALY</sequence>
<comment type="caution">
    <text evidence="2">The sequence shown here is derived from an EMBL/GenBank/DDBJ whole genome shotgun (WGS) entry which is preliminary data.</text>
</comment>
<dbReference type="InterPro" id="IPR034904">
    <property type="entry name" value="FSCA_dom_sf"/>
</dbReference>
<dbReference type="EMBL" id="RCCJ01000001">
    <property type="protein sequence ID" value="RLJ70403.1"/>
    <property type="molecule type" value="Genomic_DNA"/>
</dbReference>
<dbReference type="SUPFAM" id="SSF117916">
    <property type="entry name" value="Fe-S cluster assembly (FSCA) domain-like"/>
    <property type="match status" value="1"/>
</dbReference>
<evidence type="ECO:0000313" key="3">
    <source>
        <dbReference type="Proteomes" id="UP000267841"/>
    </source>
</evidence>
<name>A0A497XU03_9AQUI</name>
<proteinExistence type="predicted"/>
<dbReference type="Pfam" id="PF01883">
    <property type="entry name" value="FeS_assembly_P"/>
    <property type="match status" value="1"/>
</dbReference>
<dbReference type="RefSeq" id="WP_121009964.1">
    <property type="nucleotide sequence ID" value="NZ_RCCJ01000001.1"/>
</dbReference>
<dbReference type="PANTHER" id="PTHR42831">
    <property type="entry name" value="FE-S PROTEIN MATURATION AUXILIARY FACTOR YITW"/>
    <property type="match status" value="1"/>
</dbReference>
<reference evidence="2 3" key="1">
    <citation type="submission" date="2018-10" db="EMBL/GenBank/DDBJ databases">
        <title>Genomic Encyclopedia of Archaeal and Bacterial Type Strains, Phase II (KMG-II): from individual species to whole genera.</title>
        <authorList>
            <person name="Goeker M."/>
        </authorList>
    </citation>
    <scope>NUCLEOTIDE SEQUENCE [LARGE SCALE GENOMIC DNA]</scope>
    <source>
        <strain evidence="2 3">DSM 16510</strain>
    </source>
</reference>
<dbReference type="Gene3D" id="3.30.300.130">
    <property type="entry name" value="Fe-S cluster assembly (FSCA)"/>
    <property type="match status" value="1"/>
</dbReference>
<dbReference type="OrthoDB" id="9805360at2"/>
<dbReference type="InterPro" id="IPR052339">
    <property type="entry name" value="Fe-S_Maturation_MIP18"/>
</dbReference>
<keyword evidence="3" id="KW-1185">Reference proteome</keyword>
<dbReference type="AlphaFoldDB" id="A0A497XU03"/>
<dbReference type="PANTHER" id="PTHR42831:SF1">
    <property type="entry name" value="FE-S PROTEIN MATURATION AUXILIARY FACTOR YITW"/>
    <property type="match status" value="1"/>
</dbReference>
<dbReference type="Proteomes" id="UP000267841">
    <property type="component" value="Unassembled WGS sequence"/>
</dbReference>
<organism evidence="2 3">
    <name type="scientific">Hydrogenivirga caldilitoris</name>
    <dbReference type="NCBI Taxonomy" id="246264"/>
    <lineage>
        <taxon>Bacteria</taxon>
        <taxon>Pseudomonadati</taxon>
        <taxon>Aquificota</taxon>
        <taxon>Aquificia</taxon>
        <taxon>Aquificales</taxon>
        <taxon>Aquificaceae</taxon>
        <taxon>Hydrogenivirga</taxon>
    </lineage>
</organism>
<protein>
    <submittedName>
        <fullName evidence="2">Uncharacterized protein DUF59</fullName>
    </submittedName>
</protein>